<name>A0A413IG47_9BACT</name>
<evidence type="ECO:0000259" key="7">
    <source>
        <dbReference type="PROSITE" id="PS51900"/>
    </source>
</evidence>
<evidence type="ECO:0000256" key="3">
    <source>
        <dbReference type="ARBA" id="ARBA00023125"/>
    </source>
</evidence>
<evidence type="ECO:0000256" key="2">
    <source>
        <dbReference type="ARBA" id="ARBA00022908"/>
    </source>
</evidence>
<dbReference type="GO" id="GO:0015074">
    <property type="term" value="P:DNA integration"/>
    <property type="evidence" value="ECO:0007669"/>
    <property type="project" value="UniProtKB-KW"/>
</dbReference>
<dbReference type="Gene3D" id="1.10.443.10">
    <property type="entry name" value="Intergrase catalytic core"/>
    <property type="match status" value="1"/>
</dbReference>
<dbReference type="Gene3D" id="1.10.150.130">
    <property type="match status" value="1"/>
</dbReference>
<protein>
    <recommendedName>
        <fullName evidence="10">Tyrosine-type recombinase/integrase</fullName>
    </recommendedName>
</protein>
<evidence type="ECO:0000313" key="8">
    <source>
        <dbReference type="EMBL" id="RGY09505.1"/>
    </source>
</evidence>
<comment type="similarity">
    <text evidence="1">Belongs to the 'phage' integrase family.</text>
</comment>
<evidence type="ECO:0000256" key="5">
    <source>
        <dbReference type="PROSITE-ProRule" id="PRU01248"/>
    </source>
</evidence>
<feature type="domain" description="Core-binding (CB)" evidence="7">
    <location>
        <begin position="13"/>
        <end position="94"/>
    </location>
</feature>
<proteinExistence type="inferred from homology"/>
<evidence type="ECO:0000259" key="6">
    <source>
        <dbReference type="PROSITE" id="PS51898"/>
    </source>
</evidence>
<dbReference type="EMBL" id="QSCO01000002">
    <property type="protein sequence ID" value="RGY09505.1"/>
    <property type="molecule type" value="Genomic_DNA"/>
</dbReference>
<organism evidence="8 9">
    <name type="scientific">Odoribacter splanchnicus</name>
    <dbReference type="NCBI Taxonomy" id="28118"/>
    <lineage>
        <taxon>Bacteria</taxon>
        <taxon>Pseudomonadati</taxon>
        <taxon>Bacteroidota</taxon>
        <taxon>Bacteroidia</taxon>
        <taxon>Bacteroidales</taxon>
        <taxon>Odoribacteraceae</taxon>
        <taxon>Odoribacter</taxon>
    </lineage>
</organism>
<evidence type="ECO:0000256" key="4">
    <source>
        <dbReference type="ARBA" id="ARBA00023172"/>
    </source>
</evidence>
<dbReference type="InterPro" id="IPR010998">
    <property type="entry name" value="Integrase_recombinase_N"/>
</dbReference>
<evidence type="ECO:0008006" key="10">
    <source>
        <dbReference type="Google" id="ProtNLM"/>
    </source>
</evidence>
<dbReference type="GO" id="GO:0006310">
    <property type="term" value="P:DNA recombination"/>
    <property type="evidence" value="ECO:0007669"/>
    <property type="project" value="UniProtKB-KW"/>
</dbReference>
<keyword evidence="3 5" id="KW-0238">DNA-binding</keyword>
<dbReference type="SUPFAM" id="SSF56349">
    <property type="entry name" value="DNA breaking-rejoining enzymes"/>
    <property type="match status" value="1"/>
</dbReference>
<dbReference type="InterPro" id="IPR002104">
    <property type="entry name" value="Integrase_catalytic"/>
</dbReference>
<dbReference type="InterPro" id="IPR013762">
    <property type="entry name" value="Integrase-like_cat_sf"/>
</dbReference>
<dbReference type="InterPro" id="IPR011010">
    <property type="entry name" value="DNA_brk_join_enz"/>
</dbReference>
<gene>
    <name evidence="8" type="ORF">DXA53_01610</name>
</gene>
<dbReference type="GO" id="GO:0003677">
    <property type="term" value="F:DNA binding"/>
    <property type="evidence" value="ECO:0007669"/>
    <property type="project" value="UniProtKB-UniRule"/>
</dbReference>
<comment type="caution">
    <text evidence="8">The sequence shown here is derived from an EMBL/GenBank/DDBJ whole genome shotgun (WGS) entry which is preliminary data.</text>
</comment>
<dbReference type="PROSITE" id="PS51900">
    <property type="entry name" value="CB"/>
    <property type="match status" value="1"/>
</dbReference>
<dbReference type="InterPro" id="IPR044068">
    <property type="entry name" value="CB"/>
</dbReference>
<sequence length="329" mass="37960">MMMHLNLQVMKNRPLSELVIDFINDQDVNELSKKTYKLAISRFVRWVVFSTLEFWSLKKKDIINYKSVLLREGKSLYTIDLYLTVVRKLYSWLDDQGLYENIAVGVRSPKKDKKFRKGYLKMEQVDLLLSSIDTSLPIGKRDYCIISMMLGAGLRRVEICRMTIGDVTNNFQTTVRLQRKGHNEKDTELGITERMLGAIHDYLLCRNNFSEDSPLFVNHAGGYKDLPLQPAMVSRMIKQRFKQIGIVDKRMTCHSLRHTAAIQALKAGADVYEVQQMLGHSDIKTTTIYLRAIEEETRVNNRAVRILDKVLSESLGEGKNKLLDSAKYQ</sequence>
<feature type="domain" description="Tyr recombinase" evidence="6">
    <location>
        <begin position="115"/>
        <end position="302"/>
    </location>
</feature>
<dbReference type="Pfam" id="PF00589">
    <property type="entry name" value="Phage_integrase"/>
    <property type="match status" value="1"/>
</dbReference>
<evidence type="ECO:0000256" key="1">
    <source>
        <dbReference type="ARBA" id="ARBA00008857"/>
    </source>
</evidence>
<keyword evidence="2" id="KW-0229">DNA integration</keyword>
<dbReference type="PANTHER" id="PTHR30349:SF41">
    <property type="entry name" value="INTEGRASE_RECOMBINASE PROTEIN MJ0367-RELATED"/>
    <property type="match status" value="1"/>
</dbReference>
<dbReference type="PROSITE" id="PS51898">
    <property type="entry name" value="TYR_RECOMBINASE"/>
    <property type="match status" value="1"/>
</dbReference>
<dbReference type="AlphaFoldDB" id="A0A413IG47"/>
<dbReference type="InterPro" id="IPR050090">
    <property type="entry name" value="Tyrosine_recombinase_XerCD"/>
</dbReference>
<accession>A0A413IG47</accession>
<dbReference type="PANTHER" id="PTHR30349">
    <property type="entry name" value="PHAGE INTEGRASE-RELATED"/>
    <property type="match status" value="1"/>
</dbReference>
<evidence type="ECO:0000313" key="9">
    <source>
        <dbReference type="Proteomes" id="UP000284434"/>
    </source>
</evidence>
<reference evidence="8 9" key="1">
    <citation type="submission" date="2018-08" db="EMBL/GenBank/DDBJ databases">
        <title>A genome reference for cultivated species of the human gut microbiota.</title>
        <authorList>
            <person name="Zou Y."/>
            <person name="Xue W."/>
            <person name="Luo G."/>
        </authorList>
    </citation>
    <scope>NUCLEOTIDE SEQUENCE [LARGE SCALE GENOMIC DNA]</scope>
    <source>
        <strain evidence="8 9">OF03-11</strain>
    </source>
</reference>
<dbReference type="Proteomes" id="UP000284434">
    <property type="component" value="Unassembled WGS sequence"/>
</dbReference>
<keyword evidence="4" id="KW-0233">DNA recombination</keyword>